<comment type="caution">
    <text evidence="4">Lacks conserved residue(s) required for the propagation of feature annotation.</text>
</comment>
<reference evidence="11 12" key="1">
    <citation type="submission" date="2019-01" db="EMBL/GenBank/DDBJ databases">
        <title>Draft Genome and Complete Hox-Cluster Characterization of the Sterlet Sturgeon (Acipenser ruthenus).</title>
        <authorList>
            <person name="Wei Q."/>
        </authorList>
    </citation>
    <scope>NUCLEOTIDE SEQUENCE [LARGE SCALE GENOMIC DNA]</scope>
    <source>
        <strain evidence="11">WHYD16114868_AA</strain>
        <tissue evidence="11">Blood</tissue>
    </source>
</reference>
<dbReference type="InterPro" id="IPR000436">
    <property type="entry name" value="Sushi_SCR_CCP_dom"/>
</dbReference>
<accession>A0A662YXT7</accession>
<feature type="compositionally biased region" description="Basic and acidic residues" evidence="6">
    <location>
        <begin position="377"/>
        <end position="401"/>
    </location>
</feature>
<feature type="compositionally biased region" description="Basic and acidic residues" evidence="6">
    <location>
        <begin position="979"/>
        <end position="989"/>
    </location>
</feature>
<evidence type="ECO:0000259" key="10">
    <source>
        <dbReference type="PROSITE" id="PS51968"/>
    </source>
</evidence>
<dbReference type="GO" id="GO:0005634">
    <property type="term" value="C:nucleus"/>
    <property type="evidence" value="ECO:0007669"/>
    <property type="project" value="UniProtKB-SubCell"/>
</dbReference>
<dbReference type="SMART" id="SM00032">
    <property type="entry name" value="CCP"/>
    <property type="match status" value="1"/>
</dbReference>
<dbReference type="GO" id="GO:0003677">
    <property type="term" value="F:DNA binding"/>
    <property type="evidence" value="ECO:0007669"/>
    <property type="project" value="UniProtKB-KW"/>
</dbReference>
<dbReference type="PROSITE" id="PS51968">
    <property type="entry name" value="GRH_CP2_DB"/>
    <property type="match status" value="1"/>
</dbReference>
<keyword evidence="7" id="KW-1133">Transmembrane helix</keyword>
<dbReference type="InterPro" id="IPR016187">
    <property type="entry name" value="CTDL_fold"/>
</dbReference>
<evidence type="ECO:0000256" key="3">
    <source>
        <dbReference type="ARBA" id="ARBA00023157"/>
    </source>
</evidence>
<dbReference type="InterPro" id="IPR053298">
    <property type="entry name" value="Sushi_domain_protein"/>
</dbReference>
<dbReference type="FunFam" id="2.10.70.10:FF:000050">
    <property type="entry name" value="sushi domain-containing protein 5"/>
    <property type="match status" value="1"/>
</dbReference>
<evidence type="ECO:0000256" key="4">
    <source>
        <dbReference type="PROSITE-ProRule" id="PRU00302"/>
    </source>
</evidence>
<evidence type="ECO:0000256" key="2">
    <source>
        <dbReference type="ARBA" id="ARBA00022729"/>
    </source>
</evidence>
<feature type="region of interest" description="Disordered" evidence="6">
    <location>
        <begin position="424"/>
        <end position="446"/>
    </location>
</feature>
<keyword evidence="1 4" id="KW-0768">Sushi</keyword>
<feature type="region of interest" description="Disordered" evidence="6">
    <location>
        <begin position="1242"/>
        <end position="1261"/>
    </location>
</feature>
<evidence type="ECO:0000256" key="1">
    <source>
        <dbReference type="ARBA" id="ARBA00022659"/>
    </source>
</evidence>
<dbReference type="PANTHER" id="PTHR32493:SF0">
    <property type="entry name" value="SUSHI DOMAIN-CONTAINING PROTEIN 5"/>
    <property type="match status" value="1"/>
</dbReference>
<dbReference type="InterPro" id="IPR035976">
    <property type="entry name" value="Sushi/SCR/CCP_sf"/>
</dbReference>
<keyword evidence="7" id="KW-0472">Membrane</keyword>
<protein>
    <submittedName>
        <fullName evidence="11">Upstream-binding protein 1</fullName>
    </submittedName>
</protein>
<dbReference type="InterPro" id="IPR007604">
    <property type="entry name" value="CP2"/>
</dbReference>
<organism evidence="11 12">
    <name type="scientific">Acipenser ruthenus</name>
    <name type="common">Sterlet sturgeon</name>
    <dbReference type="NCBI Taxonomy" id="7906"/>
    <lineage>
        <taxon>Eukaryota</taxon>
        <taxon>Metazoa</taxon>
        <taxon>Chordata</taxon>
        <taxon>Craniata</taxon>
        <taxon>Vertebrata</taxon>
        <taxon>Euteleostomi</taxon>
        <taxon>Actinopterygii</taxon>
        <taxon>Chondrostei</taxon>
        <taxon>Acipenseriformes</taxon>
        <taxon>Acipenseridae</taxon>
        <taxon>Acipenser</taxon>
    </lineage>
</organism>
<evidence type="ECO:0000256" key="5">
    <source>
        <dbReference type="PROSITE-ProRule" id="PRU01313"/>
    </source>
</evidence>
<dbReference type="InterPro" id="IPR016186">
    <property type="entry name" value="C-type_lectin-like/link_sf"/>
</dbReference>
<feature type="compositionally biased region" description="Low complexity" evidence="6">
    <location>
        <begin position="1041"/>
        <end position="1052"/>
    </location>
</feature>
<keyword evidence="7" id="KW-0812">Transmembrane</keyword>
<feature type="compositionally biased region" description="Low complexity" evidence="6">
    <location>
        <begin position="467"/>
        <end position="488"/>
    </location>
</feature>
<keyword evidence="5" id="KW-0539">Nucleus</keyword>
<dbReference type="FunFam" id="3.10.100.10:FF:000058">
    <property type="entry name" value="Sushi domain-containing protein 5"/>
    <property type="match status" value="1"/>
</dbReference>
<dbReference type="Pfam" id="PF04516">
    <property type="entry name" value="CP2"/>
    <property type="match status" value="2"/>
</dbReference>
<dbReference type="Pfam" id="PF00193">
    <property type="entry name" value="Xlink"/>
    <property type="match status" value="1"/>
</dbReference>
<feature type="region of interest" description="Disordered" evidence="6">
    <location>
        <begin position="467"/>
        <end position="489"/>
    </location>
</feature>
<proteinExistence type="predicted"/>
<feature type="region of interest" description="Disordered" evidence="6">
    <location>
        <begin position="856"/>
        <end position="909"/>
    </location>
</feature>
<feature type="domain" description="Grh/CP2 DB" evidence="10">
    <location>
        <begin position="61"/>
        <end position="435"/>
    </location>
</feature>
<dbReference type="PROSITE" id="PS50963">
    <property type="entry name" value="LINK_2"/>
    <property type="match status" value="1"/>
</dbReference>
<dbReference type="Proteomes" id="UP000289886">
    <property type="component" value="Unassembled WGS sequence"/>
</dbReference>
<dbReference type="Pfam" id="PF25416">
    <property type="entry name" value="GRHL1_C"/>
    <property type="match status" value="1"/>
</dbReference>
<gene>
    <name evidence="11" type="ORF">EOD39_6725</name>
</gene>
<dbReference type="SMART" id="SM00445">
    <property type="entry name" value="LINK"/>
    <property type="match status" value="1"/>
</dbReference>
<dbReference type="GO" id="GO:0007155">
    <property type="term" value="P:cell adhesion"/>
    <property type="evidence" value="ECO:0007669"/>
    <property type="project" value="InterPro"/>
</dbReference>
<keyword evidence="2" id="KW-0732">Signal</keyword>
<evidence type="ECO:0000256" key="7">
    <source>
        <dbReference type="SAM" id="Phobius"/>
    </source>
</evidence>
<dbReference type="CDD" id="cd00033">
    <property type="entry name" value="CCP"/>
    <property type="match status" value="1"/>
</dbReference>
<comment type="subcellular location">
    <subcellularLocation>
        <location evidence="5">Nucleus</location>
    </subcellularLocation>
</comment>
<dbReference type="InterPro" id="IPR000538">
    <property type="entry name" value="Link_dom"/>
</dbReference>
<feature type="compositionally biased region" description="Basic and acidic residues" evidence="6">
    <location>
        <begin position="940"/>
        <end position="951"/>
    </location>
</feature>
<feature type="compositionally biased region" description="Basic and acidic residues" evidence="6">
    <location>
        <begin position="856"/>
        <end position="875"/>
    </location>
</feature>
<feature type="compositionally biased region" description="Acidic residues" evidence="6">
    <location>
        <begin position="876"/>
        <end position="890"/>
    </location>
</feature>
<evidence type="ECO:0000256" key="6">
    <source>
        <dbReference type="SAM" id="MobiDB-lite"/>
    </source>
</evidence>
<keyword evidence="5" id="KW-0238">DNA-binding</keyword>
<name>A0A662YXT7_ACIRT</name>
<dbReference type="AlphaFoldDB" id="A0A662YXT7"/>
<comment type="caution">
    <text evidence="11">The sequence shown here is derived from an EMBL/GenBank/DDBJ whole genome shotgun (WGS) entry which is preliminary data.</text>
</comment>
<dbReference type="EMBL" id="SCEB01000044">
    <property type="protein sequence ID" value="RXN01465.1"/>
    <property type="molecule type" value="Genomic_DNA"/>
</dbReference>
<feature type="region of interest" description="Disordered" evidence="6">
    <location>
        <begin position="375"/>
        <end position="403"/>
    </location>
</feature>
<keyword evidence="3" id="KW-1015">Disulfide bond</keyword>
<feature type="compositionally biased region" description="Polar residues" evidence="6">
    <location>
        <begin position="898"/>
        <end position="909"/>
    </location>
</feature>
<evidence type="ECO:0000313" key="12">
    <source>
        <dbReference type="Proteomes" id="UP000289886"/>
    </source>
</evidence>
<dbReference type="InterPro" id="IPR057520">
    <property type="entry name" value="GRHL1/CP2_C"/>
</dbReference>
<dbReference type="GO" id="GO:0007219">
    <property type="term" value="P:Notch signaling pathway"/>
    <property type="evidence" value="ECO:0007669"/>
    <property type="project" value="TreeGrafter"/>
</dbReference>
<dbReference type="SUPFAM" id="SSF57535">
    <property type="entry name" value="Complement control module/SCR domain"/>
    <property type="match status" value="1"/>
</dbReference>
<keyword evidence="12" id="KW-1185">Reference proteome</keyword>
<feature type="domain" description="Sushi" evidence="8">
    <location>
        <begin position="763"/>
        <end position="824"/>
    </location>
</feature>
<feature type="region of interest" description="Disordered" evidence="6">
    <location>
        <begin position="923"/>
        <end position="1052"/>
    </location>
</feature>
<dbReference type="Gene3D" id="3.10.100.10">
    <property type="entry name" value="Mannose-Binding Protein A, subunit A"/>
    <property type="match status" value="1"/>
</dbReference>
<dbReference type="Gene3D" id="2.10.70.10">
    <property type="entry name" value="Complement Module, domain 1"/>
    <property type="match status" value="1"/>
</dbReference>
<dbReference type="PROSITE" id="PS50923">
    <property type="entry name" value="SUSHI"/>
    <property type="match status" value="1"/>
</dbReference>
<feature type="transmembrane region" description="Helical" evidence="7">
    <location>
        <begin position="1209"/>
        <end position="1231"/>
    </location>
</feature>
<evidence type="ECO:0000313" key="11">
    <source>
        <dbReference type="EMBL" id="RXN01465.1"/>
    </source>
</evidence>
<evidence type="ECO:0000259" key="8">
    <source>
        <dbReference type="PROSITE" id="PS50923"/>
    </source>
</evidence>
<sequence>MAWVLKMDDAAIESGLVHDFDASLSGIGQELGAGAYSMSDVLALPIFKQEDSSLPQDSETKNPPFQYVLCAATSPAIKLHDETLTYLNQGQSYEIRMLDNRKIGELPELNSKTVKSIVRVVFHDRRLQYMEHQQLEGWRWNRPGDRLLDVAITEEELVTQFQDRLFLFRRHLFNIRWQYSIYQTLRENLTNDCLIQIDFSENFTCKYASEIQSVHFGVSHKQVTLHTGVLYVGEEPPISCTISPSRRHDPATIWAHLDPILDMIKHQYPAVQHLHFFSDGPATQYKQKDIPMSVGIIDPRTNPNQLNAAEFLWDITKRTSVFVQVHCISTEFTPRKHGGEKGVPFRIQIDTFNQNENGEYTDHLHSASCQIKVFKPKGADRKQKTDREKMEKRTPQEKEKYQPSYDTTILAEMRLEPIIEDAVEHEQKKSSKRTLPADCGDSLAKRGSCSPWPDNAYVTTTPTSAPTFTSAAHSTSSVPDSNSSSPNNQGDLIVNVAMELTREDLVQICGPADGIRLFNGLKSRSVRPRLTIYVRQETTQPETLSQLENQQETENGEHSNSAIYVYHALYLEEMTAAELTRKIASVFNISLNQIIQVYRQGPTGIHILVSDQKCRAGEDLREPLATASMPPSMAVTLKQTQQWQKTLNNFWSKKAPAKSTAQWKVFMLESRNGSQGMDLATAQGVCESQGARLAMPDELRRAVIECSFTACTRGWLADTNLGTTVCNKLDGGQQNMKAVDVKIESATDTSSQHDSFCIKDKDKPCGDPPSFPHTTLQGHTGFEMGDELLYVCAQGYLMANGENAFTLLCDSCGEWYGLVQSCTKDETEAHIDYEDKFPDERSMMFEDVNEDEDKEFAFSEHEDTEQERGDVKEGEVVEEGEEVVEEEVEDFTERENLEPTTPTESPVSLLSQKHLFWFPSETFHETEQPEEPQEPSSEGTKTEFSEGDNHIGVKSSGSETGGGKTFDNNNEDFPIDVPLEPHNETKATKESVASTDESWLDGYPVTQEDEEGEKVDGSMETEEGEVMSTTDQPNHVEISRPDTPSTTPTTDFTQIVAGPTRQLDYGDKPFPVEMTPTSAPENMSASKGVDDMYRTTTPSEVVVADTTTTAETVEHQEFPAVPTDTWETTERVYPFINHIPVPTYAEDTTTSYQEPIETTTRSPDEFAGTAVYNEFTEEGNLTDGTGAKLLPTAETCVGEDCPQPSKGPMIAIILIVICLLIFAAVLAVWCYKKKQQKNSVYKMNGKGQTRHPQQIEMQQKV</sequence>
<feature type="compositionally biased region" description="Acidic residues" evidence="6">
    <location>
        <begin position="1007"/>
        <end position="1025"/>
    </location>
</feature>
<dbReference type="Pfam" id="PF00084">
    <property type="entry name" value="Sushi"/>
    <property type="match status" value="1"/>
</dbReference>
<feature type="domain" description="Link" evidence="9">
    <location>
        <begin position="664"/>
        <end position="759"/>
    </location>
</feature>
<dbReference type="GO" id="GO:0005540">
    <property type="term" value="F:hyaluronic acid binding"/>
    <property type="evidence" value="ECO:0007669"/>
    <property type="project" value="InterPro"/>
</dbReference>
<dbReference type="PANTHER" id="PTHR32493">
    <property type="entry name" value="SUSHI DOMAIN-CONTAINING PROTEIN 5"/>
    <property type="match status" value="1"/>
</dbReference>
<evidence type="ECO:0000259" key="9">
    <source>
        <dbReference type="PROSITE" id="PS50963"/>
    </source>
</evidence>
<dbReference type="SUPFAM" id="SSF56436">
    <property type="entry name" value="C-type lectin-like"/>
    <property type="match status" value="1"/>
</dbReference>